<dbReference type="Proteomes" id="UP000250235">
    <property type="component" value="Unassembled WGS sequence"/>
</dbReference>
<dbReference type="AlphaFoldDB" id="A0A2Z7CXR4"/>
<accession>A0A2Z7CXR4</accession>
<reference evidence="1 2" key="1">
    <citation type="journal article" date="2015" name="Proc. Natl. Acad. Sci. U.S.A.">
        <title>The resurrection genome of Boea hygrometrica: A blueprint for survival of dehydration.</title>
        <authorList>
            <person name="Xiao L."/>
            <person name="Yang G."/>
            <person name="Zhang L."/>
            <person name="Yang X."/>
            <person name="Zhao S."/>
            <person name="Ji Z."/>
            <person name="Zhou Q."/>
            <person name="Hu M."/>
            <person name="Wang Y."/>
            <person name="Chen M."/>
            <person name="Xu Y."/>
            <person name="Jin H."/>
            <person name="Xiao X."/>
            <person name="Hu G."/>
            <person name="Bao F."/>
            <person name="Hu Y."/>
            <person name="Wan P."/>
            <person name="Li L."/>
            <person name="Deng X."/>
            <person name="Kuang T."/>
            <person name="Xiang C."/>
            <person name="Zhu J.K."/>
            <person name="Oliver M.J."/>
            <person name="He Y."/>
        </authorList>
    </citation>
    <scope>NUCLEOTIDE SEQUENCE [LARGE SCALE GENOMIC DNA]</scope>
    <source>
        <strain evidence="2">cv. XS01</strain>
    </source>
</reference>
<organism evidence="1 2">
    <name type="scientific">Dorcoceras hygrometricum</name>
    <dbReference type="NCBI Taxonomy" id="472368"/>
    <lineage>
        <taxon>Eukaryota</taxon>
        <taxon>Viridiplantae</taxon>
        <taxon>Streptophyta</taxon>
        <taxon>Embryophyta</taxon>
        <taxon>Tracheophyta</taxon>
        <taxon>Spermatophyta</taxon>
        <taxon>Magnoliopsida</taxon>
        <taxon>eudicotyledons</taxon>
        <taxon>Gunneridae</taxon>
        <taxon>Pentapetalae</taxon>
        <taxon>asterids</taxon>
        <taxon>lamiids</taxon>
        <taxon>Lamiales</taxon>
        <taxon>Gesneriaceae</taxon>
        <taxon>Didymocarpoideae</taxon>
        <taxon>Trichosporeae</taxon>
        <taxon>Loxocarpinae</taxon>
        <taxon>Dorcoceras</taxon>
    </lineage>
</organism>
<keyword evidence="2" id="KW-1185">Reference proteome</keyword>
<name>A0A2Z7CXR4_9LAMI</name>
<gene>
    <name evidence="1" type="ORF">F511_08967</name>
</gene>
<sequence>MKCRVQAQNVEVLNSSTADQVQRTRAVIECEAKCKRNFGGLNEGIWPKSGLCHNVVVSFTRRIISEGVALVSCENMQVHPEHCIFSYLVPQPDYEPATEESWYRERSELDEEKCTDLCSAHMLKIYKACRSINAKDTKYNYARTFSEDFNGWKDVSNGQNLHRAIYMKKTMSRPRESTDLYSAHMLKIYKACRSIKCKGHKVQPCQNLFRRLINGWKDVSNGKHLHKDIYMKKMMSRPRESKAHTTEEERK</sequence>
<dbReference type="EMBL" id="KQ992999">
    <property type="protein sequence ID" value="KZV49646.1"/>
    <property type="molecule type" value="Genomic_DNA"/>
</dbReference>
<evidence type="ECO:0000313" key="2">
    <source>
        <dbReference type="Proteomes" id="UP000250235"/>
    </source>
</evidence>
<proteinExistence type="predicted"/>
<evidence type="ECO:0000313" key="1">
    <source>
        <dbReference type="EMBL" id="KZV49646.1"/>
    </source>
</evidence>
<protein>
    <submittedName>
        <fullName evidence="1">Uncharacterized protein</fullName>
    </submittedName>
</protein>